<feature type="transmembrane region" description="Helical" evidence="1">
    <location>
        <begin position="9"/>
        <end position="26"/>
    </location>
</feature>
<gene>
    <name evidence="2" type="ORF">H8699_09175</name>
</gene>
<proteinExistence type="predicted"/>
<accession>A0A926HNW7</accession>
<protein>
    <submittedName>
        <fullName evidence="2">Uncharacterized protein</fullName>
    </submittedName>
</protein>
<reference evidence="2" key="1">
    <citation type="submission" date="2020-08" db="EMBL/GenBank/DDBJ databases">
        <title>Genome public.</title>
        <authorList>
            <person name="Liu C."/>
            <person name="Sun Q."/>
        </authorList>
    </citation>
    <scope>NUCLEOTIDE SEQUENCE</scope>
    <source>
        <strain evidence="2">NSJ-44</strain>
    </source>
</reference>
<evidence type="ECO:0000256" key="1">
    <source>
        <dbReference type="SAM" id="Phobius"/>
    </source>
</evidence>
<comment type="caution">
    <text evidence="2">The sequence shown here is derived from an EMBL/GenBank/DDBJ whole genome shotgun (WGS) entry which is preliminary data.</text>
</comment>
<keyword evidence="3" id="KW-1185">Reference proteome</keyword>
<name>A0A926HNW7_9FIRM</name>
<evidence type="ECO:0000313" key="3">
    <source>
        <dbReference type="Proteomes" id="UP000654279"/>
    </source>
</evidence>
<evidence type="ECO:0000313" key="2">
    <source>
        <dbReference type="EMBL" id="MBC8529596.1"/>
    </source>
</evidence>
<dbReference type="AlphaFoldDB" id="A0A926HNW7"/>
<sequence>MAKWEMRSILALLAAIFMAVVIYWVTDSLQNGGGTVGRQYFVQTPVERSLL</sequence>
<keyword evidence="1" id="KW-0472">Membrane</keyword>
<dbReference type="EMBL" id="JACRSO010000003">
    <property type="protein sequence ID" value="MBC8529596.1"/>
    <property type="molecule type" value="Genomic_DNA"/>
</dbReference>
<keyword evidence="1" id="KW-1133">Transmembrane helix</keyword>
<dbReference type="Proteomes" id="UP000654279">
    <property type="component" value="Unassembled WGS sequence"/>
</dbReference>
<dbReference type="RefSeq" id="WP_171025885.1">
    <property type="nucleotide sequence ID" value="NZ_JACRSO010000003.1"/>
</dbReference>
<keyword evidence="1" id="KW-0812">Transmembrane</keyword>
<organism evidence="2 3">
    <name type="scientific">Luoshenia tenuis</name>
    <dbReference type="NCBI Taxonomy" id="2763654"/>
    <lineage>
        <taxon>Bacteria</taxon>
        <taxon>Bacillati</taxon>
        <taxon>Bacillota</taxon>
        <taxon>Clostridia</taxon>
        <taxon>Christensenellales</taxon>
        <taxon>Christensenellaceae</taxon>
        <taxon>Luoshenia</taxon>
    </lineage>
</organism>